<keyword evidence="2" id="KW-1185">Reference proteome</keyword>
<comment type="caution">
    <text evidence="1">The sequence shown here is derived from an EMBL/GenBank/DDBJ whole genome shotgun (WGS) entry which is preliminary data.</text>
</comment>
<dbReference type="Proteomes" id="UP001055811">
    <property type="component" value="Linkage Group LG02"/>
</dbReference>
<evidence type="ECO:0000313" key="2">
    <source>
        <dbReference type="Proteomes" id="UP001055811"/>
    </source>
</evidence>
<dbReference type="EMBL" id="CM042010">
    <property type="protein sequence ID" value="KAI3780493.1"/>
    <property type="molecule type" value="Genomic_DNA"/>
</dbReference>
<name>A0ACB9GBB0_CICIN</name>
<organism evidence="1 2">
    <name type="scientific">Cichorium intybus</name>
    <name type="common">Chicory</name>
    <dbReference type="NCBI Taxonomy" id="13427"/>
    <lineage>
        <taxon>Eukaryota</taxon>
        <taxon>Viridiplantae</taxon>
        <taxon>Streptophyta</taxon>
        <taxon>Embryophyta</taxon>
        <taxon>Tracheophyta</taxon>
        <taxon>Spermatophyta</taxon>
        <taxon>Magnoliopsida</taxon>
        <taxon>eudicotyledons</taxon>
        <taxon>Gunneridae</taxon>
        <taxon>Pentapetalae</taxon>
        <taxon>asterids</taxon>
        <taxon>campanulids</taxon>
        <taxon>Asterales</taxon>
        <taxon>Asteraceae</taxon>
        <taxon>Cichorioideae</taxon>
        <taxon>Cichorieae</taxon>
        <taxon>Cichoriinae</taxon>
        <taxon>Cichorium</taxon>
    </lineage>
</organism>
<sequence>MDKIKKEKENMLIENVINEEEVEETQFPLCLFSTSPYNITSLDRNSRMGSLFTSLLYLSLFLFFYRIKATSFLNSSKATSCNFFKGKWVYDQSYPLYNPVTCPFLDPEFDCLKYGRPDKSYLKYRWQPFACNLPRFNGVEFLNKYRGKRIMFVGDSLSFNMWISLSCMIHSWVPNARYTIVKTGGVLTQLTFQDYGLQLSVYRTTTIVDIVNEKAGRVLKLDSIRQGNAWKGMDVLVFNSWHWWTHTGRDQPWDYIGEGGKLYKDMNRLVAYYKGMTTWSRWVNRFVDPSKTKVFFQGISPVHYEGKDWNQPSKSCKSESQPFFGLRYPAGTPLASVVLNKVISRVKKPVYLLDITTLSQYRKDAHPTYYSGNHIGLDCSHWCLPGLPDTWNVILNAAL</sequence>
<reference evidence="2" key="1">
    <citation type="journal article" date="2022" name="Mol. Ecol. Resour.">
        <title>The genomes of chicory, endive, great burdock and yacon provide insights into Asteraceae palaeo-polyploidization history and plant inulin production.</title>
        <authorList>
            <person name="Fan W."/>
            <person name="Wang S."/>
            <person name="Wang H."/>
            <person name="Wang A."/>
            <person name="Jiang F."/>
            <person name="Liu H."/>
            <person name="Zhao H."/>
            <person name="Xu D."/>
            <person name="Zhang Y."/>
        </authorList>
    </citation>
    <scope>NUCLEOTIDE SEQUENCE [LARGE SCALE GENOMIC DNA]</scope>
    <source>
        <strain evidence="2">cv. Punajuju</strain>
    </source>
</reference>
<gene>
    <name evidence="1" type="ORF">L2E82_10474</name>
</gene>
<protein>
    <submittedName>
        <fullName evidence="1">Uncharacterized protein</fullName>
    </submittedName>
</protein>
<proteinExistence type="predicted"/>
<accession>A0ACB9GBB0</accession>
<reference evidence="1 2" key="2">
    <citation type="journal article" date="2022" name="Mol. Ecol. Resour.">
        <title>The genomes of chicory, endive, great burdock and yacon provide insights into Asteraceae paleo-polyploidization history and plant inulin production.</title>
        <authorList>
            <person name="Fan W."/>
            <person name="Wang S."/>
            <person name="Wang H."/>
            <person name="Wang A."/>
            <person name="Jiang F."/>
            <person name="Liu H."/>
            <person name="Zhao H."/>
            <person name="Xu D."/>
            <person name="Zhang Y."/>
        </authorList>
    </citation>
    <scope>NUCLEOTIDE SEQUENCE [LARGE SCALE GENOMIC DNA]</scope>
    <source>
        <strain evidence="2">cv. Punajuju</strain>
        <tissue evidence="1">Leaves</tissue>
    </source>
</reference>
<evidence type="ECO:0000313" key="1">
    <source>
        <dbReference type="EMBL" id="KAI3780493.1"/>
    </source>
</evidence>